<dbReference type="PANTHER" id="PTHR42879:SF2">
    <property type="entry name" value="3-OXOACYL-[ACYL-CARRIER-PROTEIN] REDUCTASE FABG"/>
    <property type="match status" value="1"/>
</dbReference>
<evidence type="ECO:0000256" key="4">
    <source>
        <dbReference type="ARBA" id="ARBA00022832"/>
    </source>
</evidence>
<evidence type="ECO:0000256" key="5">
    <source>
        <dbReference type="ARBA" id="ARBA00022857"/>
    </source>
</evidence>
<dbReference type="InterPro" id="IPR057326">
    <property type="entry name" value="KR_dom"/>
</dbReference>
<keyword evidence="5 10" id="KW-0521">NADP</keyword>
<evidence type="ECO:0000256" key="11">
    <source>
        <dbReference type="RuleBase" id="RU366074"/>
    </source>
</evidence>
<gene>
    <name evidence="13" type="primary">fabG</name>
    <name evidence="13" type="ORF">HMPREF0444_0279</name>
</gene>
<dbReference type="NCBIfam" id="NF005559">
    <property type="entry name" value="PRK07231.1"/>
    <property type="match status" value="1"/>
</dbReference>
<keyword evidence="6 11" id="KW-0560">Oxidoreductase</keyword>
<dbReference type="NCBIfam" id="NF009466">
    <property type="entry name" value="PRK12826.1-2"/>
    <property type="match status" value="1"/>
</dbReference>
<dbReference type="NCBIfam" id="TIGR01830">
    <property type="entry name" value="3oxo_ACP_reduc"/>
    <property type="match status" value="1"/>
</dbReference>
<evidence type="ECO:0000313" key="13">
    <source>
        <dbReference type="EMBL" id="EEW38035.1"/>
    </source>
</evidence>
<organism evidence="13 14">
    <name type="scientific">Granulicatella adiacens ATCC 49175</name>
    <dbReference type="NCBI Taxonomy" id="638301"/>
    <lineage>
        <taxon>Bacteria</taxon>
        <taxon>Bacillati</taxon>
        <taxon>Bacillota</taxon>
        <taxon>Bacilli</taxon>
        <taxon>Lactobacillales</taxon>
        <taxon>Carnobacteriaceae</taxon>
        <taxon>Granulicatella</taxon>
    </lineage>
</organism>
<dbReference type="EMBL" id="ACKZ01000008">
    <property type="protein sequence ID" value="EEW38035.1"/>
    <property type="molecule type" value="Genomic_DNA"/>
</dbReference>
<feature type="binding site" evidence="10">
    <location>
        <begin position="12"/>
        <end position="15"/>
    </location>
    <ligand>
        <name>NADP(+)</name>
        <dbReference type="ChEBI" id="CHEBI:58349"/>
    </ligand>
</feature>
<evidence type="ECO:0000256" key="1">
    <source>
        <dbReference type="ARBA" id="ARBA00005194"/>
    </source>
</evidence>
<dbReference type="PRINTS" id="PR00080">
    <property type="entry name" value="SDRFAMILY"/>
</dbReference>
<dbReference type="UniPathway" id="UPA00094"/>
<dbReference type="PROSITE" id="PS00061">
    <property type="entry name" value="ADH_SHORT"/>
    <property type="match status" value="1"/>
</dbReference>
<comment type="subunit">
    <text evidence="11">Homotetramer.</text>
</comment>
<dbReference type="AlphaFoldDB" id="C8NED4"/>
<evidence type="ECO:0000256" key="6">
    <source>
        <dbReference type="ARBA" id="ARBA00023002"/>
    </source>
</evidence>
<dbReference type="Gene3D" id="3.40.50.720">
    <property type="entry name" value="NAD(P)-binding Rossmann-like Domain"/>
    <property type="match status" value="1"/>
</dbReference>
<dbReference type="GeneID" id="78411455"/>
<dbReference type="Proteomes" id="UP000005926">
    <property type="component" value="Unassembled WGS sequence"/>
</dbReference>
<dbReference type="SUPFAM" id="SSF51735">
    <property type="entry name" value="NAD(P)-binding Rossmann-fold domains"/>
    <property type="match status" value="1"/>
</dbReference>
<dbReference type="InterPro" id="IPR011284">
    <property type="entry name" value="3oxo_ACP_reduc"/>
</dbReference>
<dbReference type="HOGENOM" id="CLU_010194_1_3_9"/>
<dbReference type="InterPro" id="IPR036291">
    <property type="entry name" value="NAD(P)-bd_dom_sf"/>
</dbReference>
<dbReference type="Pfam" id="PF13561">
    <property type="entry name" value="adh_short_C2"/>
    <property type="match status" value="1"/>
</dbReference>
<keyword evidence="14" id="KW-1185">Reference proteome</keyword>
<dbReference type="RefSeq" id="WP_005605282.1">
    <property type="nucleotide sequence ID" value="NZ_CP102283.1"/>
</dbReference>
<dbReference type="GO" id="GO:0051287">
    <property type="term" value="F:NAD binding"/>
    <property type="evidence" value="ECO:0007669"/>
    <property type="project" value="UniProtKB-UniRule"/>
</dbReference>
<reference evidence="13 14" key="1">
    <citation type="submission" date="2009-08" db="EMBL/GenBank/DDBJ databases">
        <authorList>
            <person name="Muzny D."/>
            <person name="Qin X."/>
            <person name="Deng J."/>
            <person name="Jiang H."/>
            <person name="Liu Y."/>
            <person name="Qu J."/>
            <person name="Song X.-Z."/>
            <person name="Zhang L."/>
            <person name="Thornton R."/>
            <person name="Coyle M."/>
            <person name="Francisco L."/>
            <person name="Jackson L."/>
            <person name="Javaid M."/>
            <person name="Korchina V."/>
            <person name="Kovar C."/>
            <person name="Mata R."/>
            <person name="Mathew T."/>
            <person name="Ngo R."/>
            <person name="Nguyen L."/>
            <person name="Nguyen N."/>
            <person name="Okwuonu G."/>
            <person name="Ongeri F."/>
            <person name="Pham C."/>
            <person name="Simmons D."/>
            <person name="Wilczek-Boney K."/>
            <person name="Hale W."/>
            <person name="Jakkamsetti A."/>
            <person name="Pham P."/>
            <person name="Ruth R."/>
            <person name="San Lucas F."/>
            <person name="Warren J."/>
            <person name="Zhang J."/>
            <person name="Zhao Z."/>
            <person name="Zhou C."/>
            <person name="Zhu D."/>
            <person name="Lee S."/>
            <person name="Bess C."/>
            <person name="Blankenburg K."/>
            <person name="Forbes L."/>
            <person name="Fu Q."/>
            <person name="Gubbala S."/>
            <person name="Hirani K."/>
            <person name="Jayaseelan J.C."/>
            <person name="Lara F."/>
            <person name="Munidasa M."/>
            <person name="Palculict T."/>
            <person name="Patil S."/>
            <person name="Pu L.-L."/>
            <person name="Saada N."/>
            <person name="Tang L."/>
            <person name="Weissenberger G."/>
            <person name="Zhu Y."/>
            <person name="Hemphill L."/>
            <person name="Shang Y."/>
            <person name="Youmans B."/>
            <person name="Ayvaz T."/>
            <person name="Ross M."/>
            <person name="Santibanez J."/>
            <person name="Aqrawi P."/>
            <person name="Gross S."/>
            <person name="Joshi V."/>
            <person name="Fowler G."/>
            <person name="Nazareth L."/>
            <person name="Reid J."/>
            <person name="Worley K."/>
            <person name="Petrosino J."/>
            <person name="Highlander S."/>
            <person name="Gibbs R."/>
        </authorList>
    </citation>
    <scope>NUCLEOTIDE SEQUENCE [LARGE SCALE GENOMIC DNA]</scope>
    <source>
        <strain evidence="13 14">ATCC 49175</strain>
    </source>
</reference>
<evidence type="ECO:0000256" key="8">
    <source>
        <dbReference type="ARBA" id="ARBA00048508"/>
    </source>
</evidence>
<feature type="active site" description="Proton acceptor" evidence="9">
    <location>
        <position position="153"/>
    </location>
</feature>
<comment type="catalytic activity">
    <reaction evidence="8 11">
        <text>a (3R)-hydroxyacyl-[ACP] + NADP(+) = a 3-oxoacyl-[ACP] + NADPH + H(+)</text>
        <dbReference type="Rhea" id="RHEA:17397"/>
        <dbReference type="Rhea" id="RHEA-COMP:9916"/>
        <dbReference type="Rhea" id="RHEA-COMP:9945"/>
        <dbReference type="ChEBI" id="CHEBI:15378"/>
        <dbReference type="ChEBI" id="CHEBI:57783"/>
        <dbReference type="ChEBI" id="CHEBI:58349"/>
        <dbReference type="ChEBI" id="CHEBI:78776"/>
        <dbReference type="ChEBI" id="CHEBI:78827"/>
        <dbReference type="EC" id="1.1.1.100"/>
    </reaction>
</comment>
<dbReference type="eggNOG" id="COG1028">
    <property type="taxonomic scope" value="Bacteria"/>
</dbReference>
<evidence type="ECO:0000256" key="2">
    <source>
        <dbReference type="ARBA" id="ARBA00006484"/>
    </source>
</evidence>
<evidence type="ECO:0000259" key="12">
    <source>
        <dbReference type="SMART" id="SM00822"/>
    </source>
</evidence>
<feature type="domain" description="Ketoreductase" evidence="12">
    <location>
        <begin position="6"/>
        <end position="184"/>
    </location>
</feature>
<accession>C8NED4</accession>
<evidence type="ECO:0000256" key="9">
    <source>
        <dbReference type="PIRSR" id="PIRSR611284-1"/>
    </source>
</evidence>
<dbReference type="InterPro" id="IPR002347">
    <property type="entry name" value="SDR_fam"/>
</dbReference>
<dbReference type="PANTHER" id="PTHR42879">
    <property type="entry name" value="3-OXOACYL-(ACYL-CARRIER-PROTEIN) REDUCTASE"/>
    <property type="match status" value="1"/>
</dbReference>
<evidence type="ECO:0000313" key="14">
    <source>
        <dbReference type="Proteomes" id="UP000005926"/>
    </source>
</evidence>
<dbReference type="GO" id="GO:0004316">
    <property type="term" value="F:3-oxoacyl-[acyl-carrier-protein] reductase (NADPH) activity"/>
    <property type="evidence" value="ECO:0007669"/>
    <property type="project" value="UniProtKB-UniRule"/>
</dbReference>
<dbReference type="CDD" id="cd05333">
    <property type="entry name" value="BKR_SDR_c"/>
    <property type="match status" value="1"/>
</dbReference>
<feature type="binding site" evidence="10">
    <location>
        <position position="37"/>
    </location>
    <ligand>
        <name>NADP(+)</name>
        <dbReference type="ChEBI" id="CHEBI:58349"/>
    </ligand>
</feature>
<evidence type="ECO:0000256" key="3">
    <source>
        <dbReference type="ARBA" id="ARBA00012948"/>
    </source>
</evidence>
<feature type="binding site" evidence="10">
    <location>
        <position position="186"/>
    </location>
    <ligand>
        <name>NADP(+)</name>
        <dbReference type="ChEBI" id="CHEBI:58349"/>
    </ligand>
</feature>
<comment type="caution">
    <text evidence="13">The sequence shown here is derived from an EMBL/GenBank/DDBJ whole genome shotgun (WGS) entry which is preliminary data.</text>
</comment>
<dbReference type="FunFam" id="3.40.50.720:FF:000115">
    <property type="entry name" value="3-oxoacyl-[acyl-carrier-protein] reductase FabG"/>
    <property type="match status" value="1"/>
</dbReference>
<keyword evidence="11" id="KW-0444">Lipid biosynthesis</keyword>
<proteinExistence type="inferred from homology"/>
<keyword evidence="4 11" id="KW-0276">Fatty acid metabolism</keyword>
<evidence type="ECO:0000256" key="7">
    <source>
        <dbReference type="ARBA" id="ARBA00023160"/>
    </source>
</evidence>
<dbReference type="STRING" id="638301.HMPREF0444_0279"/>
<dbReference type="SMART" id="SM00822">
    <property type="entry name" value="PKS_KR"/>
    <property type="match status" value="1"/>
</dbReference>
<dbReference type="InterPro" id="IPR020904">
    <property type="entry name" value="Sc_DH/Rdtase_CS"/>
</dbReference>
<feature type="binding site" evidence="10">
    <location>
        <position position="88"/>
    </location>
    <ligand>
        <name>NADP(+)</name>
        <dbReference type="ChEBI" id="CHEBI:58349"/>
    </ligand>
</feature>
<feature type="binding site" evidence="10">
    <location>
        <begin position="153"/>
        <end position="157"/>
    </location>
    <ligand>
        <name>NADP(+)</name>
        <dbReference type="ChEBI" id="CHEBI:58349"/>
    </ligand>
</feature>
<name>C8NED4_9LACT</name>
<comment type="similarity">
    <text evidence="2 11">Belongs to the short-chain dehydrogenases/reductases (SDR) family.</text>
</comment>
<evidence type="ECO:0000256" key="10">
    <source>
        <dbReference type="PIRSR" id="PIRSR611284-2"/>
    </source>
</evidence>
<keyword evidence="11" id="KW-0443">Lipid metabolism</keyword>
<dbReference type="PRINTS" id="PR00081">
    <property type="entry name" value="GDHRDH"/>
</dbReference>
<comment type="pathway">
    <text evidence="1 11">Lipid metabolism; fatty acid biosynthesis.</text>
</comment>
<dbReference type="GO" id="GO:0006633">
    <property type="term" value="P:fatty acid biosynthetic process"/>
    <property type="evidence" value="ECO:0007669"/>
    <property type="project" value="UniProtKB-UniPathway"/>
</dbReference>
<comment type="function">
    <text evidence="11">Catalyzes the NADPH-dependent reduction of beta-ketoacyl-ACP substrates to beta-hydroxyacyl-ACP products, the first reductive step in the elongation cycle of fatty acid biosynthesis.</text>
</comment>
<protein>
    <recommendedName>
        <fullName evidence="3 11">3-oxoacyl-[acyl-carrier-protein] reductase</fullName>
        <ecNumber evidence="3 11">1.1.1.100</ecNumber>
    </recommendedName>
</protein>
<dbReference type="EC" id="1.1.1.100" evidence="3 11"/>
<dbReference type="InterPro" id="IPR050259">
    <property type="entry name" value="SDR"/>
</dbReference>
<sequence length="243" mass="26405">MKFKDKTVVVTGSRRGIGLGIALEFAKLGANVVLNGTREIDAETLAQFDAYPGEVMTFVGDVSKFDVAENFINEVKERFGRIDVLVNNAGITRDGLLMRMSESDFDDVMNINLKGYFNMIRFATPVFVKQKSGSIINITSIVGVTGNAGQANYAASKAGIIGLTKSVAKEIGSRGITVNAIAPGYIDTDMTQALPEKIRNEWEKQIPVRRFGTVEDIAEACVFLAETKYVTGQVLNVNGGLYM</sequence>
<keyword evidence="7 11" id="KW-0275">Fatty acid biosynthesis</keyword>